<organism evidence="2 3">
    <name type="scientific">Rhodococcus ruber</name>
    <dbReference type="NCBI Taxonomy" id="1830"/>
    <lineage>
        <taxon>Bacteria</taxon>
        <taxon>Bacillati</taxon>
        <taxon>Actinomycetota</taxon>
        <taxon>Actinomycetes</taxon>
        <taxon>Mycobacteriales</taxon>
        <taxon>Nocardiaceae</taxon>
        <taxon>Rhodococcus</taxon>
    </lineage>
</organism>
<comment type="caution">
    <text evidence="2">The sequence shown here is derived from an EMBL/GenBank/DDBJ whole genome shotgun (WGS) entry which is preliminary data.</text>
</comment>
<reference evidence="2" key="1">
    <citation type="submission" date="2022-12" db="EMBL/GenBank/DDBJ databases">
        <authorList>
            <person name="Krivoruchko A.V."/>
            <person name="Elkin A."/>
        </authorList>
    </citation>
    <scope>NUCLEOTIDE SEQUENCE</scope>
    <source>
        <strain evidence="2">IEGM 1391</strain>
    </source>
</reference>
<dbReference type="Gene3D" id="1.10.287.1060">
    <property type="entry name" value="ESAT-6-like"/>
    <property type="match status" value="1"/>
</dbReference>
<evidence type="ECO:0000313" key="2">
    <source>
        <dbReference type="EMBL" id="MCZ4516944.1"/>
    </source>
</evidence>
<dbReference type="NCBIfam" id="TIGR03930">
    <property type="entry name" value="WXG100_ESAT6"/>
    <property type="match status" value="1"/>
</dbReference>
<keyword evidence="3" id="KW-1185">Reference proteome</keyword>
<dbReference type="SUPFAM" id="SSF140453">
    <property type="entry name" value="EsxAB dimer-like"/>
    <property type="match status" value="1"/>
</dbReference>
<sequence>MSKLEASPAEMRDAVTEIEAKADTLAQRLQNLDATVGNELLIDGWQGTAASAYDESWVEWRNGAENIIGALHDLAQLLLAAADDYEQTDDDTSVAVSNATRSGIAI</sequence>
<dbReference type="EMBL" id="JAPWIJ010000001">
    <property type="protein sequence ID" value="MCZ4516944.1"/>
    <property type="molecule type" value="Genomic_DNA"/>
</dbReference>
<dbReference type="InterPro" id="IPR036689">
    <property type="entry name" value="ESAT-6-like_sf"/>
</dbReference>
<comment type="similarity">
    <text evidence="1">Belongs to the WXG100 family.</text>
</comment>
<evidence type="ECO:0000313" key="3">
    <source>
        <dbReference type="Proteomes" id="UP001081071"/>
    </source>
</evidence>
<evidence type="ECO:0000256" key="1">
    <source>
        <dbReference type="RuleBase" id="RU362001"/>
    </source>
</evidence>
<proteinExistence type="inferred from homology"/>
<accession>A0ABT4M7L3</accession>
<gene>
    <name evidence="2" type="ORF">O4220_00340</name>
</gene>
<name>A0ABT4M7L3_9NOCA</name>
<protein>
    <recommendedName>
        <fullName evidence="1">ESAT-6-like protein</fullName>
    </recommendedName>
</protein>
<dbReference type="Proteomes" id="UP001081071">
    <property type="component" value="Unassembled WGS sequence"/>
</dbReference>
<dbReference type="InterPro" id="IPR010310">
    <property type="entry name" value="T7SS_ESAT-6-like"/>
</dbReference>
<dbReference type="Pfam" id="PF06013">
    <property type="entry name" value="WXG100"/>
    <property type="match status" value="1"/>
</dbReference>
<dbReference type="RefSeq" id="WP_269601584.1">
    <property type="nucleotide sequence ID" value="NZ_JAPWIJ010000001.1"/>
</dbReference>